<proteinExistence type="predicted"/>
<keyword evidence="2" id="KW-0456">Lyase</keyword>
<keyword evidence="7" id="KW-1185">Reference proteome</keyword>
<comment type="caution">
    <text evidence="4">The sequence shown here is derived from an EMBL/GenBank/DDBJ whole genome shotgun (WGS) entry which is preliminary data.</text>
</comment>
<dbReference type="EMBL" id="JAGGJQ010000008">
    <property type="protein sequence ID" value="MBP1840968.1"/>
    <property type="molecule type" value="Genomic_DNA"/>
</dbReference>
<evidence type="ECO:0000313" key="4">
    <source>
        <dbReference type="EMBL" id="MBP1840968.1"/>
    </source>
</evidence>
<evidence type="ECO:0000259" key="3">
    <source>
        <dbReference type="Pfam" id="PF05426"/>
    </source>
</evidence>
<sequence length="411" mass="46951">MHRPIYTRYLLIVMCLFSVTMVSQSFIRLDTMQLAAAKQQIIEGTASPQTLEAYSKLLQQASSVLKQDNPTVMDKSIVPPSGDKHDYLSISRYWWPDPKRQDGLSWIRLDGQTNPETQTEAVDRKRLALMGRGVYVLSLAYYFTEDETYATKAISMLDTWFINPETLMNPHLKFGQSIPGHPNTRPFGILDGRSIVQFIPDALQLIATSTQWTINKQTKMTAWLSAYLAWLIESPLGIKGSQLTNNHGSWYKFQVTALAMYLGQTDLAKQTIVVTEHSLENMLTAEGGQIHELERTRSFFYSCFNLEALTSIAKIGDDVDMNMWNYKTENNKSLSLALQYLAHVVNGAEWKHDTLKTVNKTDLLPIVAAFFDTYKTEDYRTLLRSILAEVDKDSRDANSQEFWLFHPDFKI</sequence>
<evidence type="ECO:0000313" key="6">
    <source>
        <dbReference type="Proteomes" id="UP001138672"/>
    </source>
</evidence>
<evidence type="ECO:0000313" key="5">
    <source>
        <dbReference type="EMBL" id="MDQ0336135.1"/>
    </source>
</evidence>
<name>A0A9X0YQ52_9FLAO</name>
<dbReference type="Pfam" id="PF05426">
    <property type="entry name" value="Alginate_lyase"/>
    <property type="match status" value="1"/>
</dbReference>
<organism evidence="4 6">
    <name type="scientific">Formosa algae</name>
    <dbReference type="NCBI Taxonomy" id="225843"/>
    <lineage>
        <taxon>Bacteria</taxon>
        <taxon>Pseudomonadati</taxon>
        <taxon>Bacteroidota</taxon>
        <taxon>Flavobacteriia</taxon>
        <taxon>Flavobacteriales</taxon>
        <taxon>Flavobacteriaceae</taxon>
        <taxon>Formosa</taxon>
    </lineage>
</organism>
<dbReference type="GO" id="GO:0016829">
    <property type="term" value="F:lyase activity"/>
    <property type="evidence" value="ECO:0007669"/>
    <property type="project" value="UniProtKB-KW"/>
</dbReference>
<dbReference type="RefSeq" id="WP_057781993.1">
    <property type="nucleotide sequence ID" value="NZ_JAUSUU010000008.1"/>
</dbReference>
<dbReference type="InterPro" id="IPR008397">
    <property type="entry name" value="Alginate_lyase_dom"/>
</dbReference>
<evidence type="ECO:0000313" key="7">
    <source>
        <dbReference type="Proteomes" id="UP001231587"/>
    </source>
</evidence>
<reference evidence="4" key="1">
    <citation type="submission" date="2021-03" db="EMBL/GenBank/DDBJ databases">
        <title>Genomic Encyclopedia of Type Strains, Phase IV (KMG-IV): sequencing the most valuable type-strain genomes for metagenomic binning, comparative biology and taxonomic classification.</title>
        <authorList>
            <person name="Goeker M."/>
        </authorList>
    </citation>
    <scope>NUCLEOTIDE SEQUENCE</scope>
    <source>
        <strain evidence="4">DSM 15523</strain>
        <strain evidence="5 7">DSM 16476</strain>
    </source>
</reference>
<dbReference type="Proteomes" id="UP001231587">
    <property type="component" value="Unassembled WGS sequence"/>
</dbReference>
<dbReference type="OrthoDB" id="7210452at2"/>
<dbReference type="GO" id="GO:0042597">
    <property type="term" value="C:periplasmic space"/>
    <property type="evidence" value="ECO:0007669"/>
    <property type="project" value="InterPro"/>
</dbReference>
<feature type="domain" description="Alginate lyase" evidence="3">
    <location>
        <begin position="71"/>
        <end position="347"/>
    </location>
</feature>
<dbReference type="Gene3D" id="1.50.10.100">
    <property type="entry name" value="Chondroitin AC/alginate lyase"/>
    <property type="match status" value="1"/>
</dbReference>
<dbReference type="AlphaFoldDB" id="A0A9X0YQ52"/>
<dbReference type="Proteomes" id="UP001138672">
    <property type="component" value="Unassembled WGS sequence"/>
</dbReference>
<dbReference type="EMBL" id="JAUSUU010000008">
    <property type="protein sequence ID" value="MDQ0336135.1"/>
    <property type="molecule type" value="Genomic_DNA"/>
</dbReference>
<protein>
    <recommendedName>
        <fullName evidence="3">Alginate lyase domain-containing protein</fullName>
    </recommendedName>
</protein>
<accession>A0A9X0YQ52</accession>
<gene>
    <name evidence="4" type="ORF">J2Z56_002899</name>
    <name evidence="5" type="ORF">J2Z57_002588</name>
</gene>
<dbReference type="InterPro" id="IPR008929">
    <property type="entry name" value="Chondroitin_lyas"/>
</dbReference>
<keyword evidence="1" id="KW-0732">Signal</keyword>
<evidence type="ECO:0000256" key="1">
    <source>
        <dbReference type="ARBA" id="ARBA00022729"/>
    </source>
</evidence>
<dbReference type="SUPFAM" id="SSF48230">
    <property type="entry name" value="Chondroitin AC/alginate lyase"/>
    <property type="match status" value="1"/>
</dbReference>
<evidence type="ECO:0000256" key="2">
    <source>
        <dbReference type="ARBA" id="ARBA00023239"/>
    </source>
</evidence>